<proteinExistence type="predicted"/>
<dbReference type="PANTHER" id="PTHR23150">
    <property type="entry name" value="SULFATASE MODIFYING FACTOR 1, 2"/>
    <property type="match status" value="1"/>
</dbReference>
<dbReference type="InterPro" id="IPR005532">
    <property type="entry name" value="SUMF_dom"/>
</dbReference>
<dbReference type="InterPro" id="IPR042095">
    <property type="entry name" value="SUMF_sf"/>
</dbReference>
<name>A0A7G9A404_9VIRU</name>
<accession>A0A7G9A404</accession>
<feature type="domain" description="Sulfatase-modifying factor enzyme-like" evidence="1">
    <location>
        <begin position="10"/>
        <end position="169"/>
    </location>
</feature>
<protein>
    <recommendedName>
        <fullName evidence="1">Sulfatase-modifying factor enzyme-like domain-containing protein</fullName>
    </recommendedName>
</protein>
<sequence>MAIKMVEIPASQEIKSFRIGKYPVTQVQYQAVMGVNPSYFQGNPQNPVENVSYDDAETFCQKLSKATGKQYRLPTEAEWEYAYRAGTTSDYYGDYAWYKGNSQQTTHPVGQKKPNAWGLYDMSGNVWEWCQQVVIRGGSYCTDPLNFRSFRIDYIRRGSRYDSIGFRVAETIRPILLAEEMWEAQLPEPYKDMILFEVIEYLENLQTKEEKGKLLTAIYWSGFQTSLDHIDDYSS</sequence>
<evidence type="ECO:0000259" key="1">
    <source>
        <dbReference type="Pfam" id="PF03781"/>
    </source>
</evidence>
<reference evidence="2" key="1">
    <citation type="submission" date="2020-07" db="EMBL/GenBank/DDBJ databases">
        <title>Dissolved microcystin release linked to lysis of a Microcystis spp. bloom in Lake Erie (USA) attributed to a novel cyanophage.</title>
        <authorList>
            <person name="McKindles K.M."/>
            <person name="Manes M.A."/>
            <person name="DeMarco J.R."/>
            <person name="McClure A."/>
            <person name="McKay R.M."/>
            <person name="Davis T.W."/>
            <person name="Bullerjahn G.S."/>
        </authorList>
    </citation>
    <scope>NUCLEOTIDE SEQUENCE</scope>
</reference>
<organism evidence="2">
    <name type="scientific">Bacteriophage sp</name>
    <dbReference type="NCBI Taxonomy" id="38018"/>
    <lineage>
        <taxon>Viruses</taxon>
    </lineage>
</organism>
<dbReference type="GO" id="GO:0120147">
    <property type="term" value="F:formylglycine-generating oxidase activity"/>
    <property type="evidence" value="ECO:0007669"/>
    <property type="project" value="TreeGrafter"/>
</dbReference>
<evidence type="ECO:0000313" key="2">
    <source>
        <dbReference type="EMBL" id="QNL31477.1"/>
    </source>
</evidence>
<dbReference type="Pfam" id="PF03781">
    <property type="entry name" value="FGE-sulfatase"/>
    <property type="match status" value="1"/>
</dbReference>
<dbReference type="InterPro" id="IPR051043">
    <property type="entry name" value="Sulfatase_Mod_Factor_Kinase"/>
</dbReference>
<dbReference type="PANTHER" id="PTHR23150:SF19">
    <property type="entry name" value="FORMYLGLYCINE-GENERATING ENZYME"/>
    <property type="match status" value="1"/>
</dbReference>
<dbReference type="EMBL" id="MT840185">
    <property type="protein sequence ID" value="QNL31477.1"/>
    <property type="molecule type" value="Genomic_DNA"/>
</dbReference>
<dbReference type="InterPro" id="IPR016187">
    <property type="entry name" value="CTDL_fold"/>
</dbReference>
<dbReference type="Gene3D" id="3.90.1580.10">
    <property type="entry name" value="paralog of FGE (formylglycine-generating enzyme)"/>
    <property type="match status" value="1"/>
</dbReference>
<dbReference type="SUPFAM" id="SSF56436">
    <property type="entry name" value="C-type lectin-like"/>
    <property type="match status" value="1"/>
</dbReference>